<feature type="transmembrane region" description="Helical" evidence="2">
    <location>
        <begin position="59"/>
        <end position="78"/>
    </location>
</feature>
<dbReference type="InterPro" id="IPR008930">
    <property type="entry name" value="Terpenoid_cyclase/PrenylTrfase"/>
</dbReference>
<dbReference type="Gene3D" id="1.50.10.20">
    <property type="match status" value="1"/>
</dbReference>
<proteinExistence type="predicted"/>
<keyword evidence="4" id="KW-1185">Reference proteome</keyword>
<reference evidence="3 4" key="1">
    <citation type="submission" date="2019-02" db="EMBL/GenBank/DDBJ databases">
        <title>Deep-cultivation of Planctomycetes and their phenomic and genomic characterization uncovers novel biology.</title>
        <authorList>
            <person name="Wiegand S."/>
            <person name="Jogler M."/>
            <person name="Boedeker C."/>
            <person name="Pinto D."/>
            <person name="Vollmers J."/>
            <person name="Rivas-Marin E."/>
            <person name="Kohn T."/>
            <person name="Peeters S.H."/>
            <person name="Heuer A."/>
            <person name="Rast P."/>
            <person name="Oberbeckmann S."/>
            <person name="Bunk B."/>
            <person name="Jeske O."/>
            <person name="Meyerdierks A."/>
            <person name="Storesund J.E."/>
            <person name="Kallscheuer N."/>
            <person name="Luecker S."/>
            <person name="Lage O.M."/>
            <person name="Pohl T."/>
            <person name="Merkel B.J."/>
            <person name="Hornburger P."/>
            <person name="Mueller R.-W."/>
            <person name="Bruemmer F."/>
            <person name="Labrenz M."/>
            <person name="Spormann A.M."/>
            <person name="Op den Camp H."/>
            <person name="Overmann J."/>
            <person name="Amann R."/>
            <person name="Jetten M.S.M."/>
            <person name="Mascher T."/>
            <person name="Medema M.H."/>
            <person name="Devos D.P."/>
            <person name="Kaster A.-K."/>
            <person name="Ovreas L."/>
            <person name="Rohde M."/>
            <person name="Galperin M.Y."/>
            <person name="Jogler C."/>
        </authorList>
    </citation>
    <scope>NUCLEOTIDE SEQUENCE [LARGE SCALE GENOMIC DNA]</scope>
    <source>
        <strain evidence="3 4">Mal48</strain>
    </source>
</reference>
<accession>A0A517QJ31</accession>
<evidence type="ECO:0000256" key="1">
    <source>
        <dbReference type="SAM" id="MobiDB-lite"/>
    </source>
</evidence>
<evidence type="ECO:0000256" key="2">
    <source>
        <dbReference type="SAM" id="Phobius"/>
    </source>
</evidence>
<sequence length="747" mass="82642">MALAAIDLQSEAWHFGTLLIALFQPLLVLILIIGFILASAHLLTMIGTRWGDRRTESKAFFFSIGVHVLLACGLIALLPEYRQRVYADIVNLDDEPISIQTVPDRTAMEKVDLEGGNTPVWDQIKSSQNQEWERFEAPPPDLTKIDQALDKPTEALDLKPELSSDAALLPSESLPVPLQEITAEKGDLQEAAVDVNVETLETQTRDDKETFSAVADRMSRPLIGMNELSDLEKPTQGSADRLAPQLTRDTTSQSLNAPVSPEAVLQQAPIDEMIARRESPAPVLQESDLLGQEAAQPTESSTSSSQVDPKIARTQSLRNITENDAPSIGRYRPLMKPESPNPDRTDIGSSISSLGQFVPVPGERPQMVLPDEKLIARTDINSVPNAYILRSDELRRKAILKYGGSERSEQAVDLSLKWLASVQHPDGYWDASKNGSGKVGIDDDGIDRKFAGRESDTGVTGLAVLAFLGKLNTVDQGIYSPNVTRALRWLVAQQRTIEWPNGDKTSGYLGGNATEFSGVYCHGMATFAMAEAYAVSKDSEDAQFLRKPLERAINFILATQINDGGWRYVKGQPDGDMSIFGWQLMALKSAEAAGIEIPFETKHRMIKFLDSRRVGRYRGLAGYRAGEAPSPAMTAEALFCRQMLGIDTDLTATDEAVRYLLANRPSRTSLNLYYWYYGSLAMHKRGGRDWEQWNTALRDLLVQEQRTVGPQAGSWDPRGVWGNYGGRIYSTAVATLSLEVYYRYLRP</sequence>
<dbReference type="SUPFAM" id="SSF48239">
    <property type="entry name" value="Terpenoid cyclases/Protein prenyltransferases"/>
    <property type="match status" value="1"/>
</dbReference>
<organism evidence="3 4">
    <name type="scientific">Thalassoglobus polymorphus</name>
    <dbReference type="NCBI Taxonomy" id="2527994"/>
    <lineage>
        <taxon>Bacteria</taxon>
        <taxon>Pseudomonadati</taxon>
        <taxon>Planctomycetota</taxon>
        <taxon>Planctomycetia</taxon>
        <taxon>Planctomycetales</taxon>
        <taxon>Planctomycetaceae</taxon>
        <taxon>Thalassoglobus</taxon>
    </lineage>
</organism>
<dbReference type="KEGG" id="tpol:Mal48_08610"/>
<dbReference type="AlphaFoldDB" id="A0A517QJ31"/>
<feature type="transmembrane region" description="Helical" evidence="2">
    <location>
        <begin position="12"/>
        <end position="38"/>
    </location>
</feature>
<keyword evidence="2" id="KW-1133">Transmembrane helix</keyword>
<keyword evidence="2" id="KW-0472">Membrane</keyword>
<keyword evidence="2" id="KW-0812">Transmembrane</keyword>
<feature type="compositionally biased region" description="Polar residues" evidence="1">
    <location>
        <begin position="295"/>
        <end position="324"/>
    </location>
</feature>
<dbReference type="EMBL" id="CP036267">
    <property type="protein sequence ID" value="QDT31626.1"/>
    <property type="molecule type" value="Genomic_DNA"/>
</dbReference>
<dbReference type="RefSeq" id="WP_145196347.1">
    <property type="nucleotide sequence ID" value="NZ_CP036267.1"/>
</dbReference>
<evidence type="ECO:0008006" key="5">
    <source>
        <dbReference type="Google" id="ProtNLM"/>
    </source>
</evidence>
<gene>
    <name evidence="3" type="ORF">Mal48_08610</name>
</gene>
<feature type="region of interest" description="Disordered" evidence="1">
    <location>
        <begin position="291"/>
        <end position="347"/>
    </location>
</feature>
<dbReference type="OrthoDB" id="238862at2"/>
<protein>
    <recommendedName>
        <fullName evidence="5">Prenyltransferase and squalene oxidase repeat protein</fullName>
    </recommendedName>
</protein>
<evidence type="ECO:0000313" key="4">
    <source>
        <dbReference type="Proteomes" id="UP000315724"/>
    </source>
</evidence>
<evidence type="ECO:0000313" key="3">
    <source>
        <dbReference type="EMBL" id="QDT31626.1"/>
    </source>
</evidence>
<name>A0A517QJ31_9PLAN</name>
<dbReference type="CDD" id="cd00688">
    <property type="entry name" value="ISOPREN_C2_like"/>
    <property type="match status" value="2"/>
</dbReference>
<dbReference type="Proteomes" id="UP000315724">
    <property type="component" value="Chromosome"/>
</dbReference>